<accession>A0A9D2WNV7</accession>
<name>A0A9D2WNV7_9FIRM</name>
<feature type="region of interest" description="Disordered" evidence="1">
    <location>
        <begin position="174"/>
        <end position="196"/>
    </location>
</feature>
<proteinExistence type="predicted"/>
<dbReference type="GO" id="GO:0005886">
    <property type="term" value="C:plasma membrane"/>
    <property type="evidence" value="ECO:0007669"/>
    <property type="project" value="TreeGrafter"/>
</dbReference>
<dbReference type="EMBL" id="LSRS01000006">
    <property type="protein sequence ID" value="KAF1084216.1"/>
    <property type="molecule type" value="Genomic_DNA"/>
</dbReference>
<keyword evidence="2" id="KW-0812">Transmembrane</keyword>
<keyword evidence="4" id="KW-1185">Reference proteome</keyword>
<feature type="compositionally biased region" description="Polar residues" evidence="1">
    <location>
        <begin position="182"/>
        <end position="196"/>
    </location>
</feature>
<dbReference type="PANTHER" id="PTHR35813:SF1">
    <property type="entry name" value="INNER MEMBRANE PROTEIN YBAN"/>
    <property type="match status" value="1"/>
</dbReference>
<evidence type="ECO:0000313" key="3">
    <source>
        <dbReference type="EMBL" id="KAF1084216.1"/>
    </source>
</evidence>
<evidence type="ECO:0000256" key="1">
    <source>
        <dbReference type="SAM" id="MobiDB-lite"/>
    </source>
</evidence>
<dbReference type="AlphaFoldDB" id="A0A9D2WNV7"/>
<dbReference type="Pfam" id="PF04304">
    <property type="entry name" value="DUF454"/>
    <property type="match status" value="1"/>
</dbReference>
<feature type="transmembrane region" description="Helical" evidence="2">
    <location>
        <begin position="120"/>
        <end position="136"/>
    </location>
</feature>
<feature type="transmembrane region" description="Helical" evidence="2">
    <location>
        <begin position="142"/>
        <end position="160"/>
    </location>
</feature>
<sequence length="196" mass="22320">MRRWEFYTKGYQELEKEIVFYKEGAVLLLPLLRMNGGPVIMKGLSIKRYLLIFSGSVALAIGIIGIFLPIMPTTPFLLLAAFCYMRSSERLFVWLINHRIFGAYIYNYMNHKAITRGAKIGSLGFLWLTLIISMFITSNLHISLLLLVIGVAVSIHVMTLKTLEPEDLHKYSHQEKVKQNEKLNTGEQNNGSGSNH</sequence>
<keyword evidence="2" id="KW-1133">Transmembrane helix</keyword>
<evidence type="ECO:0000313" key="4">
    <source>
        <dbReference type="Proteomes" id="UP000798488"/>
    </source>
</evidence>
<gene>
    <name evidence="3" type="primary">ybaN</name>
    <name evidence="3" type="ORF">SPSYN_02620</name>
</gene>
<dbReference type="PANTHER" id="PTHR35813">
    <property type="entry name" value="INNER MEMBRANE PROTEIN YBAN"/>
    <property type="match status" value="1"/>
</dbReference>
<dbReference type="Proteomes" id="UP000798488">
    <property type="component" value="Unassembled WGS sequence"/>
</dbReference>
<feature type="transmembrane region" description="Helical" evidence="2">
    <location>
        <begin position="91"/>
        <end position="108"/>
    </location>
</feature>
<reference evidence="3" key="1">
    <citation type="submission" date="2016-02" db="EMBL/GenBank/DDBJ databases">
        <title>Draft Genome Sequence of Sporotomaculum syntrophicum Strain FB, a Syntrophic Benzoate Degrader.</title>
        <authorList>
            <person name="Nobu M.K."/>
            <person name="Narihiro T."/>
            <person name="Qiu Y.-L."/>
            <person name="Ohashi A."/>
            <person name="Liu W.-T."/>
            <person name="Yuji S."/>
        </authorList>
    </citation>
    <scope>NUCLEOTIDE SEQUENCE</scope>
    <source>
        <strain evidence="3">FB</strain>
    </source>
</reference>
<protein>
    <submittedName>
        <fullName evidence="3">Inner membrane protein YbaN</fullName>
    </submittedName>
</protein>
<dbReference type="RefSeq" id="WP_243153049.1">
    <property type="nucleotide sequence ID" value="NZ_LSRS01000006.1"/>
</dbReference>
<dbReference type="InterPro" id="IPR007401">
    <property type="entry name" value="DUF454"/>
</dbReference>
<feature type="transmembrane region" description="Helical" evidence="2">
    <location>
        <begin position="49"/>
        <end position="71"/>
    </location>
</feature>
<evidence type="ECO:0000256" key="2">
    <source>
        <dbReference type="SAM" id="Phobius"/>
    </source>
</evidence>
<comment type="caution">
    <text evidence="3">The sequence shown here is derived from an EMBL/GenBank/DDBJ whole genome shotgun (WGS) entry which is preliminary data.</text>
</comment>
<organism evidence="3 4">
    <name type="scientific">Sporotomaculum syntrophicum</name>
    <dbReference type="NCBI Taxonomy" id="182264"/>
    <lineage>
        <taxon>Bacteria</taxon>
        <taxon>Bacillati</taxon>
        <taxon>Bacillota</taxon>
        <taxon>Clostridia</taxon>
        <taxon>Eubacteriales</taxon>
        <taxon>Desulfallaceae</taxon>
        <taxon>Sporotomaculum</taxon>
    </lineage>
</organism>
<keyword evidence="2" id="KW-0472">Membrane</keyword>